<keyword evidence="1" id="KW-0472">Membrane</keyword>
<comment type="caution">
    <text evidence="3">The sequence shown here is derived from an EMBL/GenBank/DDBJ whole genome shotgun (WGS) entry which is preliminary data.</text>
</comment>
<dbReference type="AlphaFoldDB" id="A0A9D4TXW2"/>
<reference evidence="3" key="1">
    <citation type="journal article" date="2019" name="Plant J.">
        <title>Chlorella vulgaris genome assembly and annotation reveals the molecular basis for metabolic acclimation to high light conditions.</title>
        <authorList>
            <person name="Cecchin M."/>
            <person name="Marcolungo L."/>
            <person name="Rossato M."/>
            <person name="Girolomoni L."/>
            <person name="Cosentino E."/>
            <person name="Cuine S."/>
            <person name="Li-Beisson Y."/>
            <person name="Delledonne M."/>
            <person name="Ballottari M."/>
        </authorList>
    </citation>
    <scope>NUCLEOTIDE SEQUENCE</scope>
    <source>
        <strain evidence="3">211/11P</strain>
    </source>
</reference>
<keyword evidence="1" id="KW-0812">Transmembrane</keyword>
<keyword evidence="4" id="KW-1185">Reference proteome</keyword>
<proteinExistence type="predicted"/>
<feature type="chain" id="PRO_5039500564" evidence="2">
    <location>
        <begin position="22"/>
        <end position="541"/>
    </location>
</feature>
<organism evidence="3 4">
    <name type="scientific">Chlorella vulgaris</name>
    <name type="common">Green alga</name>
    <dbReference type="NCBI Taxonomy" id="3077"/>
    <lineage>
        <taxon>Eukaryota</taxon>
        <taxon>Viridiplantae</taxon>
        <taxon>Chlorophyta</taxon>
        <taxon>core chlorophytes</taxon>
        <taxon>Trebouxiophyceae</taxon>
        <taxon>Chlorellales</taxon>
        <taxon>Chlorellaceae</taxon>
        <taxon>Chlorella clade</taxon>
        <taxon>Chlorella</taxon>
    </lineage>
</organism>
<feature type="signal peptide" evidence="2">
    <location>
        <begin position="1"/>
        <end position="21"/>
    </location>
</feature>
<evidence type="ECO:0000313" key="4">
    <source>
        <dbReference type="Proteomes" id="UP001055712"/>
    </source>
</evidence>
<dbReference type="Proteomes" id="UP001055712">
    <property type="component" value="Unassembled WGS sequence"/>
</dbReference>
<dbReference type="OrthoDB" id="409848at2759"/>
<dbReference type="EMBL" id="SIDB01000001">
    <property type="protein sequence ID" value="KAI3437818.1"/>
    <property type="molecule type" value="Genomic_DNA"/>
</dbReference>
<keyword evidence="1" id="KW-1133">Transmembrane helix</keyword>
<dbReference type="PANTHER" id="PTHR38360:SF1">
    <property type="entry name" value="F12P19.7"/>
    <property type="match status" value="1"/>
</dbReference>
<reference evidence="3" key="2">
    <citation type="submission" date="2020-11" db="EMBL/GenBank/DDBJ databases">
        <authorList>
            <person name="Cecchin M."/>
            <person name="Marcolungo L."/>
            <person name="Rossato M."/>
            <person name="Girolomoni L."/>
            <person name="Cosentino E."/>
            <person name="Cuine S."/>
            <person name="Li-Beisson Y."/>
            <person name="Delledonne M."/>
            <person name="Ballottari M."/>
        </authorList>
    </citation>
    <scope>NUCLEOTIDE SEQUENCE</scope>
    <source>
        <strain evidence="3">211/11P</strain>
        <tissue evidence="3">Whole cell</tissue>
    </source>
</reference>
<accession>A0A9D4TXW2</accession>
<sequence length="541" mass="56904">MLHLHSLRCLALAIAVVSASAAPLYQRPVNADCVQLDGGSTDVVQLYPDQWRLGGDEDVTNSFETQVTTALGFTVTYFPAYKVVNNTIAGEVYVLYQCGADAPPAASFPEGTKFFNIPLTSVSAPETVPYAFLENLGVTDRVHDVSEYVASPCGQALLACPTGSRASPGFDELSNVTALEEGVGGSIDGMLSTSASEYPKSFALSAALDPGALNRAEWIKFVGLFFNLEKEATDVFDAIKAEYDATKAAAATKEADKPVVAWAQYFSFPGLGESYQLSFDPYQTQLTEDAGGAVLDRAALAAVKGVQSTEDSPTLSYSWGEPGAFATQDEAKAAFLEALSQADAIIDETYAFDPTAYTPDTFLSTYNLTAADLAAVPAYAGKQVFREDGLLSFNAETGEYGMDWFEGAIARPGQVLKDLVRAAQPELAAKDQGFTWIRNLFTEQPAVVGASNCAAKSACSAEPATICPFVTMCAAGQAPAILESNADGTCTYAECGQASALQPAQAAQAPAPATNAAAMAGPAIVLTVLIVAFVEVLMHFC</sequence>
<evidence type="ECO:0000256" key="1">
    <source>
        <dbReference type="SAM" id="Phobius"/>
    </source>
</evidence>
<name>A0A9D4TXW2_CHLVU</name>
<gene>
    <name evidence="3" type="ORF">D9Q98_000265</name>
</gene>
<dbReference type="PANTHER" id="PTHR38360">
    <property type="entry name" value="OS03G0120000 PROTEIN"/>
    <property type="match status" value="1"/>
</dbReference>
<feature type="transmembrane region" description="Helical" evidence="1">
    <location>
        <begin position="516"/>
        <end position="538"/>
    </location>
</feature>
<evidence type="ECO:0000313" key="3">
    <source>
        <dbReference type="EMBL" id="KAI3437818.1"/>
    </source>
</evidence>
<evidence type="ECO:0000256" key="2">
    <source>
        <dbReference type="SAM" id="SignalP"/>
    </source>
</evidence>
<protein>
    <submittedName>
        <fullName evidence="3">Uncharacterized protein</fullName>
    </submittedName>
</protein>
<keyword evidence="2" id="KW-0732">Signal</keyword>